<evidence type="ECO:0000313" key="3">
    <source>
        <dbReference type="Proteomes" id="UP000710815"/>
    </source>
</evidence>
<dbReference type="Proteomes" id="UP000710815">
    <property type="component" value="Unassembled WGS sequence"/>
</dbReference>
<evidence type="ECO:0000256" key="1">
    <source>
        <dbReference type="SAM" id="MobiDB-lite"/>
    </source>
</evidence>
<gene>
    <name evidence="2" type="ORF">JS533_007445</name>
</gene>
<dbReference type="InterPro" id="IPR021145">
    <property type="entry name" value="Portal_protein_SPP1_Gp6-like"/>
</dbReference>
<dbReference type="Pfam" id="PF05133">
    <property type="entry name" value="SPP1_portal"/>
    <property type="match status" value="1"/>
</dbReference>
<feature type="region of interest" description="Disordered" evidence="1">
    <location>
        <begin position="474"/>
        <end position="510"/>
    </location>
</feature>
<organism evidence="2 3">
    <name type="scientific">Bifidobacterium amazonense</name>
    <dbReference type="NCBI Taxonomy" id="2809027"/>
    <lineage>
        <taxon>Bacteria</taxon>
        <taxon>Bacillati</taxon>
        <taxon>Actinomycetota</taxon>
        <taxon>Actinomycetes</taxon>
        <taxon>Bifidobacteriales</taxon>
        <taxon>Bifidobacteriaceae</taxon>
        <taxon>Bifidobacterium</taxon>
    </lineage>
</organism>
<comment type="caution">
    <text evidence="2">The sequence shown here is derived from an EMBL/GenBank/DDBJ whole genome shotgun (WGS) entry which is preliminary data.</text>
</comment>
<proteinExistence type="predicted"/>
<keyword evidence="3" id="KW-1185">Reference proteome</keyword>
<feature type="compositionally biased region" description="Polar residues" evidence="1">
    <location>
        <begin position="490"/>
        <end position="510"/>
    </location>
</feature>
<protein>
    <submittedName>
        <fullName evidence="2">Phage portal protein</fullName>
    </submittedName>
</protein>
<accession>A0ABS9VVH2</accession>
<evidence type="ECO:0000313" key="2">
    <source>
        <dbReference type="EMBL" id="MCH9276106.1"/>
    </source>
</evidence>
<dbReference type="EMBL" id="JAFEJT020000027">
    <property type="protein sequence ID" value="MCH9276106.1"/>
    <property type="molecule type" value="Genomic_DNA"/>
</dbReference>
<dbReference type="RefSeq" id="WP_241513808.1">
    <property type="nucleotide sequence ID" value="NZ_JAFEJT020000027.1"/>
</dbReference>
<name>A0ABS9VVH2_9BIFI</name>
<sequence length="510" mass="56518">MPEITDEYGMAVTNPSTRDAYLAVSSANVSVIDGVADDDMPTIQKLLKTWRDHYPRNMLRTDYYQARYRYRGIAYSIPQHMRDIAEPMIGWPNKAVRALADMSVFEGFDAPDSIQSQVNELAEDNELDIAVSQSVVSAYMHGCSFLTISADVDNPDRILIMPRAADWSAGIWDYRHRRLASALTITDRDDKTGNITAFNVWLPGKTYEVEHQDDGWHANTIITNLDRPSVVPLINDAQSYHPLGNSRITRTLMHLTDFGLRTMVRMEATAEFYAAPRIWFLGASKKFTSDTWSSIVSVMNGMPANKDGSTPQLVQLQQASMQPHADMLKTIALMVSAETDIPVNDLGITMDNPASAEAMAEAERKLSRTADRQNKRFGRALKDAMGLALAYQGADPDVVRELRPIWAPVKETSDAARADWYQKVASTNQAFADSDVGLTRAGLTWDEIKAHRAYERQQRTQQSIDELRARLTVAKNDGQQEVNGNGNGNADQSSAGQPQPGSASGVPNAS</sequence>
<reference evidence="2 3" key="2">
    <citation type="journal article" date="2021" name="Syst. Appl. Microbiol.">
        <title>Phylogenetic classification of ten novel species belonging to the genus Bifidobacterium comprising B. phasiani sp. nov., B. pongonis sp. nov., B. saguinibicoloris sp. nov., B. colobi sp. nov., B. simiiventris sp. nov., B. santillanense sp. nov., B. miconis sp. nov., B. amazonense sp. nov., B. pluvialisilvae sp. nov., and B. miconisargentati sp. nov.</title>
        <authorList>
            <person name="Lugli G.A."/>
            <person name="Calvete-Torre I."/>
            <person name="Alessandri G."/>
            <person name="Milani C."/>
            <person name="Turroni F."/>
            <person name="Laiolo P."/>
            <person name="Ossiprandi M.C."/>
            <person name="Margolles A."/>
            <person name="Ruiz L."/>
            <person name="Ventura M."/>
        </authorList>
    </citation>
    <scope>NUCLEOTIDE SEQUENCE [LARGE SCALE GENOMIC DNA]</scope>
    <source>
        <strain evidence="2 3">MA1</strain>
    </source>
</reference>
<reference evidence="2 3" key="1">
    <citation type="journal article" date="2021" name="Environ. Microbiol.">
        <title>Genetic insights into the dark matter of the mammalian gut microbiota through targeted genome reconstruction.</title>
        <authorList>
            <person name="Lugli G.A."/>
            <person name="Alessandri G."/>
            <person name="Milani C."/>
            <person name="Viappiani A."/>
            <person name="Fontana F."/>
            <person name="Tarracchini C."/>
            <person name="Mancabelli L."/>
            <person name="Argentini C."/>
            <person name="Ruiz L."/>
            <person name="Margolles A."/>
            <person name="van Sinderen D."/>
            <person name="Turroni F."/>
            <person name="Ventura M."/>
        </authorList>
    </citation>
    <scope>NUCLEOTIDE SEQUENCE [LARGE SCALE GENOMIC DNA]</scope>
    <source>
        <strain evidence="2 3">MA1</strain>
    </source>
</reference>